<protein>
    <submittedName>
        <fullName evidence="3">Uncharacterized protein</fullName>
    </submittedName>
</protein>
<accession>A0A1I8BTC9</accession>
<reference evidence="3" key="1">
    <citation type="submission" date="2016-11" db="UniProtKB">
        <authorList>
            <consortium name="WormBaseParasite"/>
        </authorList>
    </citation>
    <scope>IDENTIFICATION</scope>
</reference>
<dbReference type="WBParaSite" id="MhA1_Contig575.frz3.gene4">
    <property type="protein sequence ID" value="MhA1_Contig575.frz3.gene4"/>
    <property type="gene ID" value="MhA1_Contig575.frz3.gene4"/>
</dbReference>
<keyword evidence="2" id="KW-1185">Reference proteome</keyword>
<evidence type="ECO:0000313" key="2">
    <source>
        <dbReference type="Proteomes" id="UP000095281"/>
    </source>
</evidence>
<feature type="compositionally biased region" description="Polar residues" evidence="1">
    <location>
        <begin position="100"/>
        <end position="122"/>
    </location>
</feature>
<feature type="region of interest" description="Disordered" evidence="1">
    <location>
        <begin position="100"/>
        <end position="135"/>
    </location>
</feature>
<dbReference type="AlphaFoldDB" id="A0A1I8BTC9"/>
<proteinExistence type="predicted"/>
<dbReference type="Proteomes" id="UP000095281">
    <property type="component" value="Unplaced"/>
</dbReference>
<sequence length="157" mass="18036">MTISSVEKPEVLVNPFSQMETALEHKLRNLKKRELRLQQLKTDKESGALKLNAKQVEALSKLDEVKLQIASIEDLQKVNAKQMKDFKKALKTYERQIINSFKENRSQNSTPSEQTESVQSQTPDDKLVEKKEEIEGEKENVGVTILKREINKEEVLA</sequence>
<evidence type="ECO:0000313" key="3">
    <source>
        <dbReference type="WBParaSite" id="MhA1_Contig575.frz3.gene4"/>
    </source>
</evidence>
<organism evidence="2 3">
    <name type="scientific">Meloidogyne hapla</name>
    <name type="common">Root-knot nematode worm</name>
    <dbReference type="NCBI Taxonomy" id="6305"/>
    <lineage>
        <taxon>Eukaryota</taxon>
        <taxon>Metazoa</taxon>
        <taxon>Ecdysozoa</taxon>
        <taxon>Nematoda</taxon>
        <taxon>Chromadorea</taxon>
        <taxon>Rhabditida</taxon>
        <taxon>Tylenchina</taxon>
        <taxon>Tylenchomorpha</taxon>
        <taxon>Tylenchoidea</taxon>
        <taxon>Meloidogynidae</taxon>
        <taxon>Meloidogyninae</taxon>
        <taxon>Meloidogyne</taxon>
    </lineage>
</organism>
<evidence type="ECO:0000256" key="1">
    <source>
        <dbReference type="SAM" id="MobiDB-lite"/>
    </source>
</evidence>
<feature type="compositionally biased region" description="Basic and acidic residues" evidence="1">
    <location>
        <begin position="123"/>
        <end position="135"/>
    </location>
</feature>
<name>A0A1I8BTC9_MELHA</name>